<dbReference type="Proteomes" id="UP001501624">
    <property type="component" value="Unassembled WGS sequence"/>
</dbReference>
<evidence type="ECO:0000313" key="2">
    <source>
        <dbReference type="EMBL" id="GAA3853796.1"/>
    </source>
</evidence>
<reference evidence="3" key="1">
    <citation type="journal article" date="2019" name="Int. J. Syst. Evol. Microbiol.">
        <title>The Global Catalogue of Microorganisms (GCM) 10K type strain sequencing project: providing services to taxonomists for standard genome sequencing and annotation.</title>
        <authorList>
            <consortium name="The Broad Institute Genomics Platform"/>
            <consortium name="The Broad Institute Genome Sequencing Center for Infectious Disease"/>
            <person name="Wu L."/>
            <person name="Ma J."/>
        </authorList>
    </citation>
    <scope>NUCLEOTIDE SEQUENCE [LARGE SCALE GENOMIC DNA]</scope>
    <source>
        <strain evidence="3">JCM 17017</strain>
    </source>
</reference>
<evidence type="ECO:0000313" key="3">
    <source>
        <dbReference type="Proteomes" id="UP001501624"/>
    </source>
</evidence>
<proteinExistence type="predicted"/>
<name>A0ABP7JSZ5_9PSEU</name>
<accession>A0ABP7JSZ5</accession>
<gene>
    <name evidence="2" type="ORF">GCM10022380_84580</name>
</gene>
<organism evidence="2 3">
    <name type="scientific">Amycolatopsis tucumanensis</name>
    <dbReference type="NCBI Taxonomy" id="401106"/>
    <lineage>
        <taxon>Bacteria</taxon>
        <taxon>Bacillati</taxon>
        <taxon>Actinomycetota</taxon>
        <taxon>Actinomycetes</taxon>
        <taxon>Pseudonocardiales</taxon>
        <taxon>Pseudonocardiaceae</taxon>
        <taxon>Amycolatopsis</taxon>
    </lineage>
</organism>
<keyword evidence="3" id="KW-1185">Reference proteome</keyword>
<comment type="caution">
    <text evidence="2">The sequence shown here is derived from an EMBL/GenBank/DDBJ whole genome shotgun (WGS) entry which is preliminary data.</text>
</comment>
<protein>
    <submittedName>
        <fullName evidence="2">Uncharacterized protein</fullName>
    </submittedName>
</protein>
<evidence type="ECO:0000256" key="1">
    <source>
        <dbReference type="SAM" id="MobiDB-lite"/>
    </source>
</evidence>
<sequence length="53" mass="5401">MTACAADSVGTYGITGKKVGRLGFGAMRLTGLGFRGEPEDRPVAPSTSGSRRG</sequence>
<dbReference type="EMBL" id="BAABCM010000022">
    <property type="protein sequence ID" value="GAA3853796.1"/>
    <property type="molecule type" value="Genomic_DNA"/>
</dbReference>
<feature type="region of interest" description="Disordered" evidence="1">
    <location>
        <begin position="32"/>
        <end position="53"/>
    </location>
</feature>
<dbReference type="RefSeq" id="WP_237339060.1">
    <property type="nucleotide sequence ID" value="NZ_BAABCM010000022.1"/>
</dbReference>